<protein>
    <submittedName>
        <fullName evidence="2">Uncharacterized protein</fullName>
    </submittedName>
</protein>
<keyword evidence="1" id="KW-0812">Transmembrane</keyword>
<reference evidence="2 3" key="1">
    <citation type="submission" date="2018-01" db="EMBL/GenBank/DDBJ databases">
        <title>Draft genome sequence of Paucibacter aquatile CR182 isolated from freshwater of the Nakdong River.</title>
        <authorList>
            <person name="Choi A."/>
            <person name="Chung E.J."/>
        </authorList>
    </citation>
    <scope>NUCLEOTIDE SEQUENCE [LARGE SCALE GENOMIC DNA]</scope>
    <source>
        <strain evidence="2 3">CR182</strain>
    </source>
</reference>
<evidence type="ECO:0000313" key="3">
    <source>
        <dbReference type="Proteomes" id="UP000235916"/>
    </source>
</evidence>
<dbReference type="RefSeq" id="WP_102768090.1">
    <property type="nucleotide sequence ID" value="NZ_POSP01000003.1"/>
</dbReference>
<keyword evidence="1" id="KW-0472">Membrane</keyword>
<sequence>MLDWKNLNTKQRLTVLLFSLFLAFTWAIELFAAMESRSFDARSVLGGVAITAFMLATLLNPEAVRGQVGGLNPLAAPKACKWLYALALTSLIARALPALAA</sequence>
<feature type="transmembrane region" description="Helical" evidence="1">
    <location>
        <begin position="43"/>
        <end position="61"/>
    </location>
</feature>
<comment type="caution">
    <text evidence="2">The sequence shown here is derived from an EMBL/GenBank/DDBJ whole genome shotgun (WGS) entry which is preliminary data.</text>
</comment>
<proteinExistence type="predicted"/>
<keyword evidence="1" id="KW-1133">Transmembrane helix</keyword>
<keyword evidence="3" id="KW-1185">Reference proteome</keyword>
<accession>A0A2N8KXJ3</accession>
<dbReference type="EMBL" id="POSP01000003">
    <property type="protein sequence ID" value="PND38170.1"/>
    <property type="molecule type" value="Genomic_DNA"/>
</dbReference>
<dbReference type="Proteomes" id="UP000235916">
    <property type="component" value="Unassembled WGS sequence"/>
</dbReference>
<gene>
    <name evidence="2" type="ORF">C1O66_12005</name>
</gene>
<evidence type="ECO:0000256" key="1">
    <source>
        <dbReference type="SAM" id="Phobius"/>
    </source>
</evidence>
<dbReference type="AlphaFoldDB" id="A0A2N8KXJ3"/>
<name>A0A2N8KXJ3_9BURK</name>
<organism evidence="2 3">
    <name type="scientific">Kinneretia aquatilis</name>
    <dbReference type="NCBI Taxonomy" id="2070761"/>
    <lineage>
        <taxon>Bacteria</taxon>
        <taxon>Pseudomonadati</taxon>
        <taxon>Pseudomonadota</taxon>
        <taxon>Betaproteobacteria</taxon>
        <taxon>Burkholderiales</taxon>
        <taxon>Sphaerotilaceae</taxon>
        <taxon>Roseateles</taxon>
    </lineage>
</organism>
<evidence type="ECO:0000313" key="2">
    <source>
        <dbReference type="EMBL" id="PND38170.1"/>
    </source>
</evidence>